<accession>A0ACC2CGE5</accession>
<dbReference type="EMBL" id="CM055101">
    <property type="protein sequence ID" value="KAJ7541123.1"/>
    <property type="molecule type" value="Genomic_DNA"/>
</dbReference>
<evidence type="ECO:0000313" key="2">
    <source>
        <dbReference type="Proteomes" id="UP001162992"/>
    </source>
</evidence>
<organism evidence="1 2">
    <name type="scientific">Diphasiastrum complanatum</name>
    <name type="common">Issler's clubmoss</name>
    <name type="synonym">Lycopodium complanatum</name>
    <dbReference type="NCBI Taxonomy" id="34168"/>
    <lineage>
        <taxon>Eukaryota</taxon>
        <taxon>Viridiplantae</taxon>
        <taxon>Streptophyta</taxon>
        <taxon>Embryophyta</taxon>
        <taxon>Tracheophyta</taxon>
        <taxon>Lycopodiopsida</taxon>
        <taxon>Lycopodiales</taxon>
        <taxon>Lycopodiaceae</taxon>
        <taxon>Lycopodioideae</taxon>
        <taxon>Diphasiastrum</taxon>
    </lineage>
</organism>
<proteinExistence type="predicted"/>
<keyword evidence="2" id="KW-1185">Reference proteome</keyword>
<gene>
    <name evidence="1" type="ORF">O6H91_10G047300</name>
</gene>
<protein>
    <submittedName>
        <fullName evidence="1">Uncharacterized protein</fullName>
    </submittedName>
</protein>
<name>A0ACC2CGE5_DIPCM</name>
<reference evidence="2" key="1">
    <citation type="journal article" date="2024" name="Proc. Natl. Acad. Sci. U.S.A.">
        <title>Extraordinary preservation of gene collinearity over three hundred million years revealed in homosporous lycophytes.</title>
        <authorList>
            <person name="Li C."/>
            <person name="Wickell D."/>
            <person name="Kuo L.Y."/>
            <person name="Chen X."/>
            <person name="Nie B."/>
            <person name="Liao X."/>
            <person name="Peng D."/>
            <person name="Ji J."/>
            <person name="Jenkins J."/>
            <person name="Williams M."/>
            <person name="Shu S."/>
            <person name="Plott C."/>
            <person name="Barry K."/>
            <person name="Rajasekar S."/>
            <person name="Grimwood J."/>
            <person name="Han X."/>
            <person name="Sun S."/>
            <person name="Hou Z."/>
            <person name="He W."/>
            <person name="Dai G."/>
            <person name="Sun C."/>
            <person name="Schmutz J."/>
            <person name="Leebens-Mack J.H."/>
            <person name="Li F.W."/>
            <person name="Wang L."/>
        </authorList>
    </citation>
    <scope>NUCLEOTIDE SEQUENCE [LARGE SCALE GENOMIC DNA]</scope>
    <source>
        <strain evidence="2">cv. PW_Plant_1</strain>
    </source>
</reference>
<evidence type="ECO:0000313" key="1">
    <source>
        <dbReference type="EMBL" id="KAJ7541123.1"/>
    </source>
</evidence>
<comment type="caution">
    <text evidence="1">The sequence shown here is derived from an EMBL/GenBank/DDBJ whole genome shotgun (WGS) entry which is preliminary data.</text>
</comment>
<sequence>MENVVAEICVGRNPDLGADVVITIEEEPIPHEQSAIEVIDPENAEGPYSSHQSVENNQAGNSLLSSREELVILLDRSRDTVNRLVDQLLDTLLEVQNLREYMADMIYGELIAAASVTQSQLTGQRNHSAGAVQLNQMDGERNHSFMYLQNQYNGERSVFVMPNQINGESNAQQQQTNDPNGLSRISLPDVHRVDGLTADDMDVVALSLAARADVLNLDTVDEDYPDELDLQREDEEPAPDPILLERLMREEHFANSSKSNNGNAIISMSEASSVSELITSNGEGKASEACAP</sequence>
<dbReference type="Proteomes" id="UP001162992">
    <property type="component" value="Chromosome 10"/>
</dbReference>